<geneLocation type="plasmid" evidence="2 3">
    <name>pDEIPR01</name>
</geneLocation>
<sequence length="553" mass="57332">MHLVTAAPPHAPDSAPPVSPLLAVWLALLPPVLGLGLLGLAGWPGLRRLPRATLWLLGFYALSQFLPALLAPDPGLALGGAALRTGLLGGLIGLGAWLGGAQALAPLGIGLMVVYLTAVAGALSHPQDIYITRLTHPYMTSTTLGLAGTLGVWLALFTHSPQRDAQVWGRGGHSWTEQLSGWLASPLWRTLLGLSGALIILASGSRGALLAALVGTAAGTLRGRSRLGAAAMVLLGTLGAAGVWLGERLGISALARFSDTASSGRDLVWGTVAEVVRAYPLSGVGSYGLGRFLQLPQPCQLWPDASGVAAPCPGWMSDLTARIGSPWLIAHNGFLQQLAETGPLGTAGLMTLLGLVLYAAWHSRQALLLAVVTGLLVANVNDNPLLVPTPFFGELFWVAAGAALYRLGLEVGVPGEVARPASAPLTVGLLGAGTAALLALPFWSARAAPPLTADPPRLMFLDAPGTASGETYPMTAQFQGTDGAYRAVLNSCQTTCVPVSSQAVRIKDGHSDLINFAARIRPDARQTLTLRLYTDAGSTQATLLGEKSWEVTR</sequence>
<reference evidence="2 3" key="1">
    <citation type="submission" date="2011-02" db="EMBL/GenBank/DDBJ databases">
        <title>The complete sequence of plasmid1 of Deinococcus proteolyticus DSM 20540.</title>
        <authorList>
            <consortium name="US DOE Joint Genome Institute (JGI-PGF)"/>
            <person name="Lucas S."/>
            <person name="Copeland A."/>
            <person name="Lapidus A."/>
            <person name="Bruce D."/>
            <person name="Goodwin L."/>
            <person name="Pitluck S."/>
            <person name="Kyrpides N."/>
            <person name="Mavromatis K."/>
            <person name="Pagani I."/>
            <person name="Ivanova N."/>
            <person name="Ovchinnikova G."/>
            <person name="Zeytun A."/>
            <person name="Detter J.C."/>
            <person name="Han C."/>
            <person name="Land M."/>
            <person name="Hauser L."/>
            <person name="Markowitz V."/>
            <person name="Cheng J.-F."/>
            <person name="Hugenholtz P."/>
            <person name="Woyke T."/>
            <person name="Wu D."/>
            <person name="Pukall R."/>
            <person name="Steenblock K."/>
            <person name="Brambilla E."/>
            <person name="Klenk H.-P."/>
            <person name="Eisen J.A."/>
        </authorList>
    </citation>
    <scope>NUCLEOTIDE SEQUENCE [LARGE SCALE GENOMIC DNA]</scope>
    <source>
        <strain evidence="3">ATCC 35074 / DSM 20540 / JCM 6276 / NBRC 101906 / NCIMB 13154 / VKM Ac-1939 / CCM 2703 / MRP</strain>
        <plasmid evidence="3">Plasmid pDEIPR01</plasmid>
    </source>
</reference>
<dbReference type="PANTHER" id="PTHR37422:SF13">
    <property type="entry name" value="LIPOPOLYSACCHARIDE BIOSYNTHESIS PROTEIN PA4999-RELATED"/>
    <property type="match status" value="1"/>
</dbReference>
<gene>
    <name evidence="2" type="ordered locus">Deipr_2066</name>
</gene>
<dbReference type="GO" id="GO:0016020">
    <property type="term" value="C:membrane"/>
    <property type="evidence" value="ECO:0007669"/>
    <property type="project" value="UniProtKB-SubCell"/>
</dbReference>
<feature type="transmembrane region" description="Helical" evidence="1">
    <location>
        <begin position="104"/>
        <end position="124"/>
    </location>
</feature>
<dbReference type="HOGENOM" id="CLU_040144_0_0_0"/>
<keyword evidence="1" id="KW-0472">Membrane</keyword>
<keyword evidence="3" id="KW-1185">Reference proteome</keyword>
<dbReference type="PANTHER" id="PTHR37422">
    <property type="entry name" value="TEICHURONIC ACID BIOSYNTHESIS PROTEIN TUAE"/>
    <property type="match status" value="1"/>
</dbReference>
<dbReference type="KEGG" id="dpt:Deipr_2066"/>
<accession>F0RPZ5</accession>
<dbReference type="Proteomes" id="UP000007718">
    <property type="component" value="Plasmid pDEIPR01"/>
</dbReference>
<feature type="transmembrane region" description="Helical" evidence="1">
    <location>
        <begin position="76"/>
        <end position="97"/>
    </location>
</feature>
<dbReference type="AlphaFoldDB" id="F0RPZ5"/>
<dbReference type="EMBL" id="CP002537">
    <property type="protein sequence ID" value="ADY27197.1"/>
    <property type="molecule type" value="Genomic_DNA"/>
</dbReference>
<keyword evidence="1" id="KW-1133">Transmembrane helix</keyword>
<keyword evidence="2" id="KW-0614">Plasmid</keyword>
<organism evidence="2 3">
    <name type="scientific">Deinococcus proteolyticus (strain ATCC 35074 / DSM 20540 / JCM 6276 / NBRC 101906 / NCIMB 13154 / VKM Ac-1939 / CCM 2703 / MRP)</name>
    <dbReference type="NCBI Taxonomy" id="693977"/>
    <lineage>
        <taxon>Bacteria</taxon>
        <taxon>Thermotogati</taxon>
        <taxon>Deinococcota</taxon>
        <taxon>Deinococci</taxon>
        <taxon>Deinococcales</taxon>
        <taxon>Deinococcaceae</taxon>
        <taxon>Deinococcus</taxon>
    </lineage>
</organism>
<evidence type="ECO:0000256" key="1">
    <source>
        <dbReference type="SAM" id="Phobius"/>
    </source>
</evidence>
<keyword evidence="1" id="KW-0812">Transmembrane</keyword>
<feature type="transmembrane region" description="Helical" evidence="1">
    <location>
        <begin position="227"/>
        <end position="246"/>
    </location>
</feature>
<feature type="transmembrane region" description="Helical" evidence="1">
    <location>
        <begin position="20"/>
        <end position="40"/>
    </location>
</feature>
<feature type="transmembrane region" description="Helical" evidence="1">
    <location>
        <begin position="52"/>
        <end position="70"/>
    </location>
</feature>
<name>F0RPZ5_DEIPM</name>
<evidence type="ECO:0000313" key="3">
    <source>
        <dbReference type="Proteomes" id="UP000007718"/>
    </source>
</evidence>
<feature type="transmembrane region" description="Helical" evidence="1">
    <location>
        <begin position="136"/>
        <end position="156"/>
    </location>
</feature>
<dbReference type="InterPro" id="IPR051533">
    <property type="entry name" value="WaaL-like"/>
</dbReference>
<evidence type="ECO:0000313" key="2">
    <source>
        <dbReference type="EMBL" id="ADY27197.1"/>
    </source>
</evidence>
<protein>
    <submittedName>
        <fullName evidence="2">O-antigen polymerase</fullName>
    </submittedName>
</protein>
<proteinExistence type="predicted"/>